<evidence type="ECO:0000313" key="3">
    <source>
        <dbReference type="Proteomes" id="UP001155280"/>
    </source>
</evidence>
<evidence type="ECO:0000256" key="1">
    <source>
        <dbReference type="SAM" id="SignalP"/>
    </source>
</evidence>
<reference evidence="2" key="1">
    <citation type="submission" date="2022-07" db="EMBL/GenBank/DDBJ databases">
        <title>Gramela sediminis sp. nov., isolated from deep-sea sediment of the Indian Ocean.</title>
        <authorList>
            <person name="Shi H."/>
        </authorList>
    </citation>
    <scope>NUCLEOTIDE SEQUENCE</scope>
    <source>
        <strain evidence="2">GC03-9</strain>
    </source>
</reference>
<sequence>MKLNRLLQMATALVAVFAFVGCDEDYTDIGGEIINNPTDVELTEVEVNAYSQKINSIQTNNLNNYFLGVNQHPIYGSNTASIVTQLVLSQADPDFGDNPVLDSVVMTIPYFSTEIESTSEEGEIEYKLDSVFGEGSFRLSIYETGFFLNTLDPDSNFENAQRYYSDQQPQIEQNILGSPIFVNENFKASAARYVNFEPGDGEVNDTVAYEPAFRLKLPTDYFQQKIIDQQGTDVLLNNGNFTQYLRSFFIKAEQNSTEGQQILLDYANENSMISLYYTYEEERENDEGNMETVSLRGKYDLNLFNANRFNTYTGEFPGDLLAEIEDQDPGSGSENLYLKSQEGSMVIVDIFPDETVLEQLRGNNWLINEANLTFYVARDELNGAEEPERLYLYNVENNTVIADYQLDPSLNESDPSQSKTTFSVPLERDEDENGILYKLRVTSHVASILRGDTENVKLGVVIPGNINTPNFSAVRGIEEVERVPLSTLSIPYGTVLHGDESADEEKRLKLRIYYTDY</sequence>
<dbReference type="RefSeq" id="WP_241550949.1">
    <property type="nucleotide sequence ID" value="NZ_JANCNS010000001.1"/>
</dbReference>
<dbReference type="PROSITE" id="PS51257">
    <property type="entry name" value="PROKAR_LIPOPROTEIN"/>
    <property type="match status" value="1"/>
</dbReference>
<protein>
    <submittedName>
        <fullName evidence="2">DUF4270 domain-containing protein</fullName>
    </submittedName>
</protein>
<feature type="signal peptide" evidence="1">
    <location>
        <begin position="1"/>
        <end position="20"/>
    </location>
</feature>
<dbReference type="Proteomes" id="UP001155280">
    <property type="component" value="Unassembled WGS sequence"/>
</dbReference>
<organism evidence="2 3">
    <name type="scientific">Christiangramia oceanisediminis</name>
    <dbReference type="NCBI Taxonomy" id="2920386"/>
    <lineage>
        <taxon>Bacteria</taxon>
        <taxon>Pseudomonadati</taxon>
        <taxon>Bacteroidota</taxon>
        <taxon>Flavobacteriia</taxon>
        <taxon>Flavobacteriales</taxon>
        <taxon>Flavobacteriaceae</taxon>
        <taxon>Christiangramia</taxon>
    </lineage>
</organism>
<keyword evidence="1" id="KW-0732">Signal</keyword>
<accession>A0A9X2I772</accession>
<comment type="caution">
    <text evidence="2">The sequence shown here is derived from an EMBL/GenBank/DDBJ whole genome shotgun (WGS) entry which is preliminary data.</text>
</comment>
<feature type="chain" id="PRO_5040719130" evidence="1">
    <location>
        <begin position="21"/>
        <end position="517"/>
    </location>
</feature>
<proteinExistence type="predicted"/>
<evidence type="ECO:0000313" key="2">
    <source>
        <dbReference type="EMBL" id="MCP9198954.1"/>
    </source>
</evidence>
<dbReference type="InterPro" id="IPR025366">
    <property type="entry name" value="DUF4270"/>
</dbReference>
<dbReference type="AlphaFoldDB" id="A0A9X2I772"/>
<dbReference type="EMBL" id="JANCNS010000001">
    <property type="protein sequence ID" value="MCP9198954.1"/>
    <property type="molecule type" value="Genomic_DNA"/>
</dbReference>
<dbReference type="Pfam" id="PF14092">
    <property type="entry name" value="DUF4270"/>
    <property type="match status" value="1"/>
</dbReference>
<gene>
    <name evidence="2" type="ORF">MKO06_03480</name>
</gene>
<keyword evidence="3" id="KW-1185">Reference proteome</keyword>
<name>A0A9X2I772_9FLAO</name>